<feature type="transmembrane region" description="Helical" evidence="5">
    <location>
        <begin position="765"/>
        <end position="786"/>
    </location>
</feature>
<dbReference type="PANTHER" id="PTHR24093:SF454">
    <property type="entry name" value="CATION-TRANSPORTING P-TYPE ATPASE C-TERMINAL DOMAIN-CONTAINING PROTEIN"/>
    <property type="match status" value="1"/>
</dbReference>
<keyword evidence="5" id="KW-0472">Membrane</keyword>
<feature type="transmembrane region" description="Helical" evidence="5">
    <location>
        <begin position="798"/>
        <end position="820"/>
    </location>
</feature>
<feature type="transmembrane region" description="Helical" evidence="5">
    <location>
        <begin position="684"/>
        <end position="706"/>
    </location>
</feature>
<evidence type="ECO:0000256" key="2">
    <source>
        <dbReference type="ARBA" id="ARBA00022837"/>
    </source>
</evidence>
<dbReference type="Gene3D" id="1.20.1110.10">
    <property type="entry name" value="Calcium-transporting ATPase, transmembrane domain"/>
    <property type="match status" value="2"/>
</dbReference>
<feature type="region of interest" description="Disordered" evidence="4">
    <location>
        <begin position="1"/>
        <end position="100"/>
    </location>
</feature>
<feature type="compositionally biased region" description="Basic and acidic residues" evidence="4">
    <location>
        <begin position="17"/>
        <end position="26"/>
    </location>
</feature>
<evidence type="ECO:0000259" key="7">
    <source>
        <dbReference type="Pfam" id="PF00689"/>
    </source>
</evidence>
<keyword evidence="5" id="KW-1133">Transmembrane helix</keyword>
<feature type="compositionally biased region" description="Low complexity" evidence="4">
    <location>
        <begin position="54"/>
        <end position="63"/>
    </location>
</feature>
<accession>A0ABC8UHJ1</accession>
<dbReference type="SUPFAM" id="SSF81653">
    <property type="entry name" value="Calcium ATPase, transduction domain A"/>
    <property type="match status" value="1"/>
</dbReference>
<feature type="compositionally biased region" description="Pro residues" evidence="4">
    <location>
        <begin position="44"/>
        <end position="53"/>
    </location>
</feature>
<dbReference type="EMBL" id="CAUOFW020007724">
    <property type="protein sequence ID" value="CAK9180409.1"/>
    <property type="molecule type" value="Genomic_DNA"/>
</dbReference>
<dbReference type="InterPro" id="IPR023298">
    <property type="entry name" value="ATPase_P-typ_TM_dom_sf"/>
</dbReference>
<evidence type="ECO:0000313" key="9">
    <source>
        <dbReference type="Proteomes" id="UP001642360"/>
    </source>
</evidence>
<gene>
    <name evidence="8" type="ORF">ILEXP_LOCUS50402</name>
</gene>
<feature type="transmembrane region" description="Helical" evidence="5">
    <location>
        <begin position="832"/>
        <end position="858"/>
    </location>
</feature>
<dbReference type="Gene3D" id="2.70.150.10">
    <property type="entry name" value="Calcium-transporting ATPase, cytoplasmic transduction domain A"/>
    <property type="match status" value="1"/>
</dbReference>
<organism evidence="8 9">
    <name type="scientific">Ilex paraguariensis</name>
    <name type="common">yerba mate</name>
    <dbReference type="NCBI Taxonomy" id="185542"/>
    <lineage>
        <taxon>Eukaryota</taxon>
        <taxon>Viridiplantae</taxon>
        <taxon>Streptophyta</taxon>
        <taxon>Embryophyta</taxon>
        <taxon>Tracheophyta</taxon>
        <taxon>Spermatophyta</taxon>
        <taxon>Magnoliopsida</taxon>
        <taxon>eudicotyledons</taxon>
        <taxon>Gunneridae</taxon>
        <taxon>Pentapetalae</taxon>
        <taxon>asterids</taxon>
        <taxon>campanulids</taxon>
        <taxon>Aquifoliales</taxon>
        <taxon>Aquifoliaceae</taxon>
        <taxon>Ilex</taxon>
    </lineage>
</organism>
<keyword evidence="1" id="KW-0479">Metal-binding</keyword>
<feature type="domain" description="Cation-transporting P-type ATPase C-terminal" evidence="7">
    <location>
        <begin position="677"/>
        <end position="852"/>
    </location>
</feature>
<keyword evidence="3" id="KW-0460">Magnesium</keyword>
<feature type="domain" description="P-type ATPase A" evidence="6">
    <location>
        <begin position="251"/>
        <end position="335"/>
    </location>
</feature>
<dbReference type="PANTHER" id="PTHR24093">
    <property type="entry name" value="CATION TRANSPORTING ATPASE"/>
    <property type="match status" value="1"/>
</dbReference>
<feature type="compositionally biased region" description="Polar residues" evidence="4">
    <location>
        <begin position="89"/>
        <end position="99"/>
    </location>
</feature>
<name>A0ABC8UHJ1_9AQUA</name>
<feature type="transmembrane region" description="Helical" evidence="5">
    <location>
        <begin position="187"/>
        <end position="205"/>
    </location>
</feature>
<dbReference type="AlphaFoldDB" id="A0ABC8UHJ1"/>
<feature type="transmembrane region" description="Helical" evidence="5">
    <location>
        <begin position="652"/>
        <end position="672"/>
    </location>
</feature>
<dbReference type="Pfam" id="PF00122">
    <property type="entry name" value="E1-E2_ATPase"/>
    <property type="match status" value="1"/>
</dbReference>
<evidence type="ECO:0000256" key="5">
    <source>
        <dbReference type="SAM" id="Phobius"/>
    </source>
</evidence>
<dbReference type="InterPro" id="IPR008250">
    <property type="entry name" value="ATPase_P-typ_transduc_dom_A_sf"/>
</dbReference>
<keyword evidence="9" id="KW-1185">Reference proteome</keyword>
<sequence>MPELPPIPSINTAAVGPHDKTVEAESSKSTLFGPQSLGALLSPPLLPSLPPSLAPSAEPSLSPVDMDSTSAGTKLTLADISQPPPLQELSISPSTTPAGRSSPEIAHLVINVNSVDDSEAKLRVQTIVRDKDVDSLRGLAGGAEKVASIFGSHIETGLSTWPPQPQGSKAVHPRSLFHFLLKACNNYTIYLLLISAFMCFITNMIEQGPEIGWVDGAFIMANIFCLVTIPSVVNLCRARKAISKLLEKIESEMLNVVRDGKSQRVDIFDVLEGELVKLSKGDVVPGDGLLVRGNGLVLDEVLDRHVDCNRHPFLFSGSRVVDGDGDMIVTSVGSTNIELMDLLTSDVPEETLFQARIEELNTYADYIALGTSIVITFVSFLRFFYTKHSNENGDVDDQLPQWKAGQVSVHAMMKIFEGIFLRKQGMIPTLTSSLTVAVLGLQNLVPFTISASLSYWSRKMMASSMINAKKLSAIGTIGLATVLCIDVSKGLLVDFDNNPCLEVVETLQRDGVSIKFVSRDDVEDVRTMVQQLGINTVSNEVVVYGDTFEKLMDERVEKLDRVAMLCSPQPKHNHLMVKALKKKGDVVVYFGGLTTGDVSALKEADVGVSMENKSTQMARARSSIVVPSDKGLISLVQILKFGRVVYGKIQKFILLVHTASISGLLITLFTTICFGESPITASQLMWVNLIICILGGLMMNMDLPFLEPMTHEDETLTKRTKSLMTKVMWRNFICQVVIQTVGFLMVSQFMGRAIPGMNQNEQKAILFNTFTLYQVFQIFIAVKLAKKEVFKVVLQNQNYWFLVALGVFIGSQVLVVDYGTSLANYMSLDGGKWVLCFLFVLLLWGLDWVLQFISALIAKSSISMGSIALATISSMRTTLVFAPCLGFMCSMFVIISFSQESKIE</sequence>
<keyword evidence="2" id="KW-0106">Calcium</keyword>
<evidence type="ECO:0000256" key="3">
    <source>
        <dbReference type="ARBA" id="ARBA00022842"/>
    </source>
</evidence>
<feature type="transmembrane region" description="Helical" evidence="5">
    <location>
        <begin position="366"/>
        <end position="385"/>
    </location>
</feature>
<feature type="transmembrane region" description="Helical" evidence="5">
    <location>
        <begin position="434"/>
        <end position="456"/>
    </location>
</feature>
<evidence type="ECO:0000259" key="6">
    <source>
        <dbReference type="Pfam" id="PF00122"/>
    </source>
</evidence>
<evidence type="ECO:0008006" key="10">
    <source>
        <dbReference type="Google" id="ProtNLM"/>
    </source>
</evidence>
<feature type="transmembrane region" description="Helical" evidence="5">
    <location>
        <begin position="879"/>
        <end position="898"/>
    </location>
</feature>
<feature type="transmembrane region" description="Helical" evidence="5">
    <location>
        <begin position="217"/>
        <end position="236"/>
    </location>
</feature>
<feature type="transmembrane region" description="Helical" evidence="5">
    <location>
        <begin position="727"/>
        <end position="745"/>
    </location>
</feature>
<proteinExistence type="predicted"/>
<evidence type="ECO:0000313" key="8">
    <source>
        <dbReference type="EMBL" id="CAK9180409.1"/>
    </source>
</evidence>
<dbReference type="SUPFAM" id="SSF81665">
    <property type="entry name" value="Calcium ATPase, transmembrane domain M"/>
    <property type="match status" value="1"/>
</dbReference>
<protein>
    <recommendedName>
        <fullName evidence="10">Cation-transporting P-type ATPase C-terminal domain-containing protein</fullName>
    </recommendedName>
</protein>
<evidence type="ECO:0000256" key="4">
    <source>
        <dbReference type="SAM" id="MobiDB-lite"/>
    </source>
</evidence>
<reference evidence="8 9" key="1">
    <citation type="submission" date="2024-02" db="EMBL/GenBank/DDBJ databases">
        <authorList>
            <person name="Vignale AGUSTIN F."/>
            <person name="Sosa J E."/>
            <person name="Modenutti C."/>
        </authorList>
    </citation>
    <scope>NUCLEOTIDE SEQUENCE [LARGE SCALE GENOMIC DNA]</scope>
</reference>
<dbReference type="GO" id="GO:0046872">
    <property type="term" value="F:metal ion binding"/>
    <property type="evidence" value="ECO:0007669"/>
    <property type="project" value="UniProtKB-KW"/>
</dbReference>
<dbReference type="Proteomes" id="UP001642360">
    <property type="component" value="Unassembled WGS sequence"/>
</dbReference>
<dbReference type="InterPro" id="IPR059000">
    <property type="entry name" value="ATPase_P-type_domA"/>
</dbReference>
<evidence type="ECO:0000256" key="1">
    <source>
        <dbReference type="ARBA" id="ARBA00022723"/>
    </source>
</evidence>
<keyword evidence="5" id="KW-0812">Transmembrane</keyword>
<dbReference type="SUPFAM" id="SSF56784">
    <property type="entry name" value="HAD-like"/>
    <property type="match status" value="1"/>
</dbReference>
<dbReference type="InterPro" id="IPR006068">
    <property type="entry name" value="ATPase_P-typ_cation-transptr_C"/>
</dbReference>
<comment type="caution">
    <text evidence="8">The sequence shown here is derived from an EMBL/GenBank/DDBJ whole genome shotgun (WGS) entry which is preliminary data.</text>
</comment>
<dbReference type="Pfam" id="PF00689">
    <property type="entry name" value="Cation_ATPase_C"/>
    <property type="match status" value="1"/>
</dbReference>
<dbReference type="InterPro" id="IPR036412">
    <property type="entry name" value="HAD-like_sf"/>
</dbReference>